<evidence type="ECO:0000313" key="2">
    <source>
        <dbReference type="Proteomes" id="UP001204579"/>
    </source>
</evidence>
<protein>
    <submittedName>
        <fullName evidence="1">DUF4494 domain-containing protein</fullName>
    </submittedName>
</protein>
<name>A0AAW5NAR4_9BACT</name>
<sequence>MKTWCEVQAKYSKENGLKQKKVKGVYLVEADCMTVAESTVVKQVTPLSSNGGVSVISIKKVKYDDVFQYEAGKWFKVKYHTIETKYGKKGKETKKKTTFYALVAGDSTKDAEDRFHASMKGTMFEYTVDSVSDSNLSDVFPYIQEKQTDETR</sequence>
<dbReference type="InterPro" id="IPR027848">
    <property type="entry name" value="DUF4494"/>
</dbReference>
<dbReference type="AlphaFoldDB" id="A0AAW5NAR4"/>
<proteinExistence type="predicted"/>
<evidence type="ECO:0000313" key="1">
    <source>
        <dbReference type="EMBL" id="MCR8874334.1"/>
    </source>
</evidence>
<comment type="caution">
    <text evidence="1">The sequence shown here is derived from an EMBL/GenBank/DDBJ whole genome shotgun (WGS) entry which is preliminary data.</text>
</comment>
<reference evidence="1 2" key="1">
    <citation type="submission" date="2022-08" db="EMBL/GenBank/DDBJ databases">
        <authorList>
            <person name="Zeman M."/>
            <person name="Kubasova T."/>
        </authorList>
    </citation>
    <scope>NUCLEOTIDE SEQUENCE [LARGE SCALE GENOMIC DNA]</scope>
    <source>
        <strain evidence="1 2">ET62</strain>
    </source>
</reference>
<gene>
    <name evidence="1" type="ORF">NW209_09960</name>
</gene>
<dbReference type="Pfam" id="PF14902">
    <property type="entry name" value="DUF4494"/>
    <property type="match status" value="1"/>
</dbReference>
<accession>A0AAW5NAR4</accession>
<dbReference type="Proteomes" id="UP001204579">
    <property type="component" value="Unassembled WGS sequence"/>
</dbReference>
<keyword evidence="2" id="KW-1185">Reference proteome</keyword>
<dbReference type="RefSeq" id="WP_258335917.1">
    <property type="nucleotide sequence ID" value="NZ_JANRHJ010000010.1"/>
</dbReference>
<dbReference type="EMBL" id="JANRHJ010000010">
    <property type="protein sequence ID" value="MCR8874334.1"/>
    <property type="molecule type" value="Genomic_DNA"/>
</dbReference>
<organism evidence="1 2">
    <name type="scientific">Phocaeicola barnesiae</name>
    <dbReference type="NCBI Taxonomy" id="376804"/>
    <lineage>
        <taxon>Bacteria</taxon>
        <taxon>Pseudomonadati</taxon>
        <taxon>Bacteroidota</taxon>
        <taxon>Bacteroidia</taxon>
        <taxon>Bacteroidales</taxon>
        <taxon>Bacteroidaceae</taxon>
        <taxon>Phocaeicola</taxon>
    </lineage>
</organism>